<gene>
    <name evidence="3" type="ORF">TWF694_004737</name>
</gene>
<name>A0AAV9WW65_9PEZI</name>
<organism evidence="3 4">
    <name type="scientific">Orbilia ellipsospora</name>
    <dbReference type="NCBI Taxonomy" id="2528407"/>
    <lineage>
        <taxon>Eukaryota</taxon>
        <taxon>Fungi</taxon>
        <taxon>Dikarya</taxon>
        <taxon>Ascomycota</taxon>
        <taxon>Pezizomycotina</taxon>
        <taxon>Orbiliomycetes</taxon>
        <taxon>Orbiliales</taxon>
        <taxon>Orbiliaceae</taxon>
        <taxon>Orbilia</taxon>
    </lineage>
</organism>
<dbReference type="InterPro" id="IPR002110">
    <property type="entry name" value="Ankyrin_rpt"/>
</dbReference>
<evidence type="ECO:0000256" key="1">
    <source>
        <dbReference type="SAM" id="Coils"/>
    </source>
</evidence>
<feature type="region of interest" description="Disordered" evidence="2">
    <location>
        <begin position="125"/>
        <end position="144"/>
    </location>
</feature>
<reference evidence="3 4" key="1">
    <citation type="submission" date="2019-10" db="EMBL/GenBank/DDBJ databases">
        <authorList>
            <person name="Palmer J.M."/>
        </authorList>
    </citation>
    <scope>NUCLEOTIDE SEQUENCE [LARGE SCALE GENOMIC DNA]</scope>
    <source>
        <strain evidence="3 4">TWF694</strain>
    </source>
</reference>
<dbReference type="Gene3D" id="1.25.40.20">
    <property type="entry name" value="Ankyrin repeat-containing domain"/>
    <property type="match status" value="1"/>
</dbReference>
<comment type="caution">
    <text evidence="3">The sequence shown here is derived from an EMBL/GenBank/DDBJ whole genome shotgun (WGS) entry which is preliminary data.</text>
</comment>
<feature type="coiled-coil region" evidence="1">
    <location>
        <begin position="363"/>
        <end position="390"/>
    </location>
</feature>
<protein>
    <recommendedName>
        <fullName evidence="5">Ankyrin repeat protein</fullName>
    </recommendedName>
</protein>
<evidence type="ECO:0000313" key="4">
    <source>
        <dbReference type="Proteomes" id="UP001365542"/>
    </source>
</evidence>
<dbReference type="Proteomes" id="UP001365542">
    <property type="component" value="Unassembled WGS sequence"/>
</dbReference>
<dbReference type="AlphaFoldDB" id="A0AAV9WW65"/>
<feature type="compositionally biased region" description="Basic and acidic residues" evidence="2">
    <location>
        <begin position="1"/>
        <end position="20"/>
    </location>
</feature>
<evidence type="ECO:0000256" key="2">
    <source>
        <dbReference type="SAM" id="MobiDB-lite"/>
    </source>
</evidence>
<dbReference type="Pfam" id="PF12796">
    <property type="entry name" value="Ank_2"/>
    <property type="match status" value="1"/>
</dbReference>
<evidence type="ECO:0008006" key="5">
    <source>
        <dbReference type="Google" id="ProtNLM"/>
    </source>
</evidence>
<feature type="region of interest" description="Disordered" evidence="2">
    <location>
        <begin position="1"/>
        <end position="69"/>
    </location>
</feature>
<keyword evidence="1" id="KW-0175">Coiled coil</keyword>
<dbReference type="InterPro" id="IPR036770">
    <property type="entry name" value="Ankyrin_rpt-contain_sf"/>
</dbReference>
<evidence type="ECO:0000313" key="3">
    <source>
        <dbReference type="EMBL" id="KAK6527757.1"/>
    </source>
</evidence>
<dbReference type="SUPFAM" id="SSF48403">
    <property type="entry name" value="Ankyrin repeat"/>
    <property type="match status" value="1"/>
</dbReference>
<proteinExistence type="predicted"/>
<sequence length="656" mass="74910">MESIDKQDYERYHSSRRSDVSETVSRQTRKPVRNETFERFGSQSENCVRSLASENSSKNGKKKESSTSRSSSIENDFSWLKVTEKNIQESHVEESKLIESNEKYTHSLKIQRLYYYDESSKDAMVTEKGSRNSDAQIPQDSDSDSDYDLLGEEMALERIEFHIDAWEDAMMSENWDLAVENAAVLSECIRNPVPELKAAIQTTPAIFELTSGNPNRAIDILSDVENAKMLPLPTWVWTVALTVVGDFDNAKKWCGRLIKLRRTEQMDLQTAYCLMTEILLRNGKKAEAMFYQKKFEAESINSKENRWMQIALQLPIVRTDDTQPENSLASKPANSLPIDNIFGNKEEKVDTQNHSESSAKARILTLEGQIHILSRENEEMKAQLRLLKQKPKREEGVLLLEKYAISLMPYNSLRTLEHKYRMGSMLRYVEEAFNGKPDTIFRLDSRFLSLLAENITAVSFQDDKRLRLLELAIQYSEHPDSLALVEAIENSRGVTGNISLDINQPVSPNTSPGYNALHLAVKLENEPLVELLLKCQGILVDYRTTVPNYVQGQVYENQTALQIACSCNRGSTVVQMLFEAGANPKFEVDAHHPINLAITRNLNVTLENMSILETLLRFKVDGMSVVRWWWYATIHDPSTTPRARELRKEFAKMAPT</sequence>
<dbReference type="EMBL" id="JAVHJO010000015">
    <property type="protein sequence ID" value="KAK6527757.1"/>
    <property type="molecule type" value="Genomic_DNA"/>
</dbReference>
<keyword evidence="4" id="KW-1185">Reference proteome</keyword>
<accession>A0AAV9WW65</accession>